<dbReference type="EMBL" id="CP128399">
    <property type="protein sequence ID" value="WJW67397.1"/>
    <property type="molecule type" value="Genomic_DNA"/>
</dbReference>
<dbReference type="RefSeq" id="WP_341469291.1">
    <property type="nucleotide sequence ID" value="NZ_CP128399.1"/>
</dbReference>
<gene>
    <name evidence="1" type="ORF">HXX08_06575</name>
    <name evidence="2" type="ORF">OZ401_000663</name>
</gene>
<evidence type="ECO:0000313" key="3">
    <source>
        <dbReference type="Proteomes" id="UP000521676"/>
    </source>
</evidence>
<evidence type="ECO:0000313" key="4">
    <source>
        <dbReference type="Proteomes" id="UP001431572"/>
    </source>
</evidence>
<organism evidence="1 3">
    <name type="scientific">Candidatus Chlorohelix allophototropha</name>
    <dbReference type="NCBI Taxonomy" id="3003348"/>
    <lineage>
        <taxon>Bacteria</taxon>
        <taxon>Bacillati</taxon>
        <taxon>Chloroflexota</taxon>
        <taxon>Chloroflexia</taxon>
        <taxon>Candidatus Chloroheliales</taxon>
        <taxon>Candidatus Chloroheliaceae</taxon>
        <taxon>Candidatus Chlorohelix</taxon>
    </lineage>
</organism>
<dbReference type="Proteomes" id="UP000521676">
    <property type="component" value="Unassembled WGS sequence"/>
</dbReference>
<keyword evidence="4" id="KW-1185">Reference proteome</keyword>
<name>A0A8T7LU30_9CHLR</name>
<protein>
    <submittedName>
        <fullName evidence="1">Uncharacterized protein</fullName>
    </submittedName>
</protein>
<accession>A0A8T7LU30</accession>
<reference evidence="1 3" key="1">
    <citation type="submission" date="2020-06" db="EMBL/GenBank/DDBJ databases">
        <title>Anoxygenic phototrophic Chloroflexota member uses a Type I reaction center.</title>
        <authorList>
            <person name="Tsuji J.M."/>
            <person name="Shaw N.A."/>
            <person name="Nagashima S."/>
            <person name="Venkiteswaran J."/>
            <person name="Schiff S.L."/>
            <person name="Hanada S."/>
            <person name="Tank M."/>
            <person name="Neufeld J.D."/>
        </authorList>
    </citation>
    <scope>NUCLEOTIDE SEQUENCE [LARGE SCALE GENOMIC DNA]</scope>
    <source>
        <strain evidence="1">L227-S17</strain>
    </source>
</reference>
<dbReference type="AlphaFoldDB" id="A0A8T7LU30"/>
<dbReference type="Proteomes" id="UP001431572">
    <property type="component" value="Chromosome 1"/>
</dbReference>
<reference evidence="2" key="2">
    <citation type="journal article" date="2024" name="Nature">
        <title>Anoxygenic phototroph of the Chloroflexota uses a type I reaction centre.</title>
        <authorList>
            <person name="Tsuji J.M."/>
            <person name="Shaw N.A."/>
            <person name="Nagashima S."/>
            <person name="Venkiteswaran J.J."/>
            <person name="Schiff S.L."/>
            <person name="Watanabe T."/>
            <person name="Fukui M."/>
            <person name="Hanada S."/>
            <person name="Tank M."/>
            <person name="Neufeld J.D."/>
        </authorList>
    </citation>
    <scope>NUCLEOTIDE SEQUENCE</scope>
    <source>
        <strain evidence="2">L227-S17</strain>
    </source>
</reference>
<evidence type="ECO:0000313" key="1">
    <source>
        <dbReference type="EMBL" id="NWJ45524.1"/>
    </source>
</evidence>
<evidence type="ECO:0000313" key="2">
    <source>
        <dbReference type="EMBL" id="WJW67397.1"/>
    </source>
</evidence>
<proteinExistence type="predicted"/>
<sequence length="222" mass="24397">MLKPVQLYRRWRDAAGPLFGMNVPAAPFSEIGAIMNLSKHDAAQPRADELCHAIAVTLANSEMGELVKAGEAAFILDLPGFISVGIGAYLQGEGIAPVLLLASFYYANAFIDGRASLPNLAYYGALLGGYSEEKGLAFLLERERLPYPEPDKLALIGQFDNRYALGEKYFPPFEALQRNGIRALVDVRPLGEEVLPDLFDYYELAAEAGFDIYSSRLNIPFK</sequence>
<dbReference type="EMBL" id="JACATZ010000001">
    <property type="protein sequence ID" value="NWJ45524.1"/>
    <property type="molecule type" value="Genomic_DNA"/>
</dbReference>